<keyword evidence="3" id="KW-1185">Reference proteome</keyword>
<gene>
    <name evidence="2" type="ORF">PAC_06971</name>
</gene>
<dbReference type="AlphaFoldDB" id="A0A1L7WWD0"/>
<evidence type="ECO:0000256" key="1">
    <source>
        <dbReference type="SAM" id="MobiDB-lite"/>
    </source>
</evidence>
<sequence length="189" mass="21756">MDFENHTPMADNSLDLELAKLKTTLKIEGFQHLARVITYQGFIQDIDALNGAINNMCKIAEYAWLKLVQQEHAKWDSKYMSEETKNVQLHRALDQGDKIEQFWADKELNEDGKSANVNLQQACGPADWFRSLNPDAPKPKAGSKAFKRARIKKVRQEKLLRKQIKNKKNRELKALESSMSKLQLPDQMS</sequence>
<feature type="region of interest" description="Disordered" evidence="1">
    <location>
        <begin position="157"/>
        <end position="189"/>
    </location>
</feature>
<proteinExistence type="predicted"/>
<dbReference type="OrthoDB" id="10401173at2759"/>
<accession>A0A1L7WWD0</accession>
<organism evidence="2 3">
    <name type="scientific">Phialocephala subalpina</name>
    <dbReference type="NCBI Taxonomy" id="576137"/>
    <lineage>
        <taxon>Eukaryota</taxon>
        <taxon>Fungi</taxon>
        <taxon>Dikarya</taxon>
        <taxon>Ascomycota</taxon>
        <taxon>Pezizomycotina</taxon>
        <taxon>Leotiomycetes</taxon>
        <taxon>Helotiales</taxon>
        <taxon>Mollisiaceae</taxon>
        <taxon>Phialocephala</taxon>
        <taxon>Phialocephala fortinii species complex</taxon>
    </lineage>
</organism>
<reference evidence="2 3" key="1">
    <citation type="submission" date="2016-03" db="EMBL/GenBank/DDBJ databases">
        <authorList>
            <person name="Ploux O."/>
        </authorList>
    </citation>
    <scope>NUCLEOTIDE SEQUENCE [LARGE SCALE GENOMIC DNA]</scope>
    <source>
        <strain evidence="2 3">UAMH 11012</strain>
    </source>
</reference>
<protein>
    <submittedName>
        <fullName evidence="2">Uncharacterized protein</fullName>
    </submittedName>
</protein>
<evidence type="ECO:0000313" key="2">
    <source>
        <dbReference type="EMBL" id="CZR57082.1"/>
    </source>
</evidence>
<feature type="compositionally biased region" description="Polar residues" evidence="1">
    <location>
        <begin position="177"/>
        <end position="189"/>
    </location>
</feature>
<name>A0A1L7WWD0_9HELO</name>
<dbReference type="EMBL" id="FJOG01000009">
    <property type="protein sequence ID" value="CZR57082.1"/>
    <property type="molecule type" value="Genomic_DNA"/>
</dbReference>
<dbReference type="Proteomes" id="UP000184330">
    <property type="component" value="Unassembled WGS sequence"/>
</dbReference>
<evidence type="ECO:0000313" key="3">
    <source>
        <dbReference type="Proteomes" id="UP000184330"/>
    </source>
</evidence>